<dbReference type="Gene3D" id="2.40.50.230">
    <property type="entry name" value="Gp5 N-terminal domain"/>
    <property type="match status" value="1"/>
</dbReference>
<protein>
    <submittedName>
        <fullName evidence="4">Phage baseplate assembly protein V</fullName>
    </submittedName>
</protein>
<dbReference type="OrthoDB" id="4931325at2"/>
<dbReference type="Pfam" id="PF04717">
    <property type="entry name" value="Phage_base_V"/>
    <property type="match status" value="1"/>
</dbReference>
<feature type="region of interest" description="Disordered" evidence="1">
    <location>
        <begin position="169"/>
        <end position="193"/>
    </location>
</feature>
<name>A0A3N0FQL4_9GAMM</name>
<proteinExistence type="predicted"/>
<dbReference type="InterPro" id="IPR006531">
    <property type="entry name" value="Gp5/Vgr_OB"/>
</dbReference>
<dbReference type="NCBIfam" id="TIGR01644">
    <property type="entry name" value="phage_P2_V"/>
    <property type="match status" value="1"/>
</dbReference>
<evidence type="ECO:0000259" key="2">
    <source>
        <dbReference type="Pfam" id="PF04717"/>
    </source>
</evidence>
<feature type="domain" description="Phage spike trimer" evidence="3">
    <location>
        <begin position="118"/>
        <end position="170"/>
    </location>
</feature>
<dbReference type="InterPro" id="IPR040629">
    <property type="entry name" value="Phage_spike"/>
</dbReference>
<dbReference type="Gene3D" id="6.20.150.10">
    <property type="match status" value="1"/>
</dbReference>
<dbReference type="RefSeq" id="WP_123253367.1">
    <property type="nucleotide sequence ID" value="NZ_RJLR01000049.1"/>
</dbReference>
<evidence type="ECO:0000313" key="4">
    <source>
        <dbReference type="EMBL" id="RNM02367.1"/>
    </source>
</evidence>
<dbReference type="InterPro" id="IPR013046">
    <property type="entry name" value="GpV/Gp45"/>
</dbReference>
<comment type="caution">
    <text evidence="4">The sequence shown here is derived from an EMBL/GenBank/DDBJ whole genome shotgun (WGS) entry which is preliminary data.</text>
</comment>
<accession>A0A3N0FQL4</accession>
<dbReference type="AlphaFoldDB" id="A0A3N0FQL4"/>
<dbReference type="Pfam" id="PF18715">
    <property type="entry name" value="Phage_spike"/>
    <property type="match status" value="1"/>
</dbReference>
<reference evidence="4 5" key="1">
    <citation type="submission" date="2018-11" db="EMBL/GenBank/DDBJ databases">
        <title>Characterization of surface water Dickeya isolates.</title>
        <authorList>
            <person name="Van Gijsegem F."/>
            <person name="Pedron J."/>
        </authorList>
    </citation>
    <scope>NUCLEOTIDE SEQUENCE [LARGE SCALE GENOMIC DNA]</scope>
    <source>
        <strain evidence="4 5">FVG1-MFV-O17</strain>
    </source>
</reference>
<dbReference type="SUPFAM" id="SSF69255">
    <property type="entry name" value="gp5 N-terminal domain-like"/>
    <property type="match status" value="1"/>
</dbReference>
<dbReference type="Proteomes" id="UP000276061">
    <property type="component" value="Unassembled WGS sequence"/>
</dbReference>
<evidence type="ECO:0000256" key="1">
    <source>
        <dbReference type="SAM" id="MobiDB-lite"/>
    </source>
</evidence>
<dbReference type="EMBL" id="RJLR01000049">
    <property type="protein sequence ID" value="RNM02367.1"/>
    <property type="molecule type" value="Genomic_DNA"/>
</dbReference>
<dbReference type="InterPro" id="IPR037026">
    <property type="entry name" value="Vgr_OB-fold_dom_sf"/>
</dbReference>
<feature type="domain" description="Gp5/Type VI secretion system Vgr protein OB-fold" evidence="2">
    <location>
        <begin position="15"/>
        <end position="81"/>
    </location>
</feature>
<sequence>MSAELMRLLENLLRVGVVTAVDPATWRVRVKSGELLTDWLRWNTTRAGAFNVWIPPAVGEQVLLGCLGGNPETAVIIGSLFSEAHPAPGSSLKEIVITAPDGARFRYDAVAGALEATGMKTVNVVASVSVTLNTPVVECTQHLKARTVEITHGGTLAGNVAHSDGAMTSNGVQVDSHRHGGIQPGGSWTSGTQ</sequence>
<evidence type="ECO:0000313" key="5">
    <source>
        <dbReference type="Proteomes" id="UP000276061"/>
    </source>
</evidence>
<gene>
    <name evidence="4" type="ORF">EF878_20055</name>
</gene>
<evidence type="ECO:0000259" key="3">
    <source>
        <dbReference type="Pfam" id="PF18715"/>
    </source>
</evidence>
<organism evidence="4 5">
    <name type="scientific">Dickeya undicola</name>
    <dbReference type="NCBI Taxonomy" id="1577887"/>
    <lineage>
        <taxon>Bacteria</taxon>
        <taxon>Pseudomonadati</taxon>
        <taxon>Pseudomonadota</taxon>
        <taxon>Gammaproteobacteria</taxon>
        <taxon>Enterobacterales</taxon>
        <taxon>Pectobacteriaceae</taxon>
        <taxon>Dickeya</taxon>
    </lineage>
</organism>